<dbReference type="Proteomes" id="UP000594263">
    <property type="component" value="Unplaced"/>
</dbReference>
<dbReference type="OMA" id="CVEYYRD"/>
<dbReference type="Pfam" id="PF11817">
    <property type="entry name" value="Foie-gras_1"/>
    <property type="match status" value="1"/>
</dbReference>
<evidence type="ECO:0000313" key="3">
    <source>
        <dbReference type="Proteomes" id="UP000594263"/>
    </source>
</evidence>
<evidence type="ECO:0000259" key="1">
    <source>
        <dbReference type="Pfam" id="PF11817"/>
    </source>
</evidence>
<name>A0A7N0TQY9_KALFE</name>
<feature type="domain" description="Trafficking protein particle complex subunit 11" evidence="1">
    <location>
        <begin position="256"/>
        <end position="525"/>
    </location>
</feature>
<dbReference type="EnsemblPlants" id="Kaladp0042s0385.1.v1.1">
    <property type="protein sequence ID" value="Kaladp0042s0385.1.v1.1"/>
    <property type="gene ID" value="Kaladp0042s0385.v1.1"/>
</dbReference>
<accession>A0A7N0TQY9</accession>
<organism evidence="2 3">
    <name type="scientific">Kalanchoe fedtschenkoi</name>
    <name type="common">Lavender scallops</name>
    <name type="synonym">South American air plant</name>
    <dbReference type="NCBI Taxonomy" id="63787"/>
    <lineage>
        <taxon>Eukaryota</taxon>
        <taxon>Viridiplantae</taxon>
        <taxon>Streptophyta</taxon>
        <taxon>Embryophyta</taxon>
        <taxon>Tracheophyta</taxon>
        <taxon>Spermatophyta</taxon>
        <taxon>Magnoliopsida</taxon>
        <taxon>eudicotyledons</taxon>
        <taxon>Gunneridae</taxon>
        <taxon>Pentapetalae</taxon>
        <taxon>Saxifragales</taxon>
        <taxon>Crassulaceae</taxon>
        <taxon>Kalanchoe</taxon>
    </lineage>
</organism>
<dbReference type="PANTHER" id="PTHR14374:SF0">
    <property type="entry name" value="TRAFFICKING PROTEIN PARTICLE COMPLEX SUBUNIT 11"/>
    <property type="match status" value="1"/>
</dbReference>
<dbReference type="GO" id="GO:0006895">
    <property type="term" value="P:Golgi to endosome transport"/>
    <property type="evidence" value="ECO:0007669"/>
    <property type="project" value="EnsemblPlants"/>
</dbReference>
<dbReference type="Gramene" id="Kaladp0042s0385.1.v1.1">
    <property type="protein sequence ID" value="Kaladp0042s0385.1.v1.1"/>
    <property type="gene ID" value="Kaladp0042s0385.v1.1"/>
</dbReference>
<evidence type="ECO:0000313" key="2">
    <source>
        <dbReference type="EnsemblPlants" id="Kaladp0042s0385.1.v1.1"/>
    </source>
</evidence>
<keyword evidence="3" id="KW-1185">Reference proteome</keyword>
<dbReference type="GO" id="GO:0005829">
    <property type="term" value="C:cytosol"/>
    <property type="evidence" value="ECO:0007669"/>
    <property type="project" value="EnsemblPlants"/>
</dbReference>
<dbReference type="InterPro" id="IPR021773">
    <property type="entry name" value="TPC11"/>
</dbReference>
<dbReference type="AlphaFoldDB" id="A0A7N0TQY9"/>
<dbReference type="PANTHER" id="PTHR14374">
    <property type="entry name" value="FOIE GRAS"/>
    <property type="match status" value="1"/>
</dbReference>
<sequence length="1181" mass="132001">MEEYAEELRTPPIALIALVGCQELHHTISTHLHSDQPPINTLAMPDFASISSLLPPKKDKNAADSANGSVPGIIKRDWLLKHRTRIPAVIAALFSYAQISGDPTQWLQVCTDLENLKFISRGRNIRLVLIIVQETPMDEINEERMTALRKRAEVESKHVIFVTPNTSEFTESLNRLAIVFAELANTYYRDEGRRIKTRIERKSYGSVEMNIRCCFKVAVYAEFRRDWAEALRLYEDAYHALREMVATSTRLPATQRLVEIKTIAELLYFKISTLLLHGGKVAEAVKWFRQHNTSYRRLIGSSEVAFLHWEWMSRQYLVFAELLETSSAINQGIPALLFGVADKLLTEWEFLPAYYYQLAASYLKEKRSCLELSLSMMETASELNSRDDSVIPSVYMGQFARLVEQDGGLATHLLTDEEYIRFTLAEGKRFQDSFEIIALNKKSFESYNNLKVQRMASYCGFQMALEYFSLGDLSNAKEIFEHVAAVYRQEGWIDLLWEALGYLRECSKKQLSVIGFVEYSLEMAAVPIFSDGDYQSFKRKECGPAGLANYSQRENIHREVFGLVKGENKIQSDGESNVLEVSRENPILLEIDIVSPLRIVLLASIAFHEQTVKPGMSTSMTLSLLSQLPLPVEIDQLEVQFNQADCNFTIINSEAHSLSENSSYQSSVRMEISSALVLTTNKWLRLTYDIKPEQSGKLECVSVVASLGPNFKICCRAESPASMNGLPLWKFENQVETFPTKDPALAFTGQKAIQVEESDPLVDLCLSASGPALVGERFTVPVKLVSKGHPIYSGELKINLVDVKGGGLFSPREMEVSSSMDSHHVELVGVTASGTEEETSSASDCIIKLQHSFGLLSVPTIKEGESWSCKLEIKWHRPKPIMLYVSLGYSPYSAEPAAQKVNVHKSLQIEGKIAVSISQRFMLPFRRDPLLLSAIKSNDSELAALPVNETNILIVSAKNCSEVPLQILSASIEPGDGKDNEGHSCTAQHGDIMPGEEFKRVFSVTPEPNTLMVSMGTLCLRWKRSSGHHQSADCGPANVEVLTKHKLPDVNVELPPLVVNLECPPYAILGSPFTYFVKIRNQTKLLQEIEFTSADSQSFVMSGSHNDTVMVLPKTEYILSYKLVPLSSGLHQLPRVTITSSRYSAGFQPSLAATAIFIYPSIPRFMVNDADHETPEAVVAG</sequence>
<proteinExistence type="predicted"/>
<reference evidence="2" key="1">
    <citation type="submission" date="2021-01" db="UniProtKB">
        <authorList>
            <consortium name="EnsemblPlants"/>
        </authorList>
    </citation>
    <scope>IDENTIFICATION</scope>
</reference>
<protein>
    <recommendedName>
        <fullName evidence="1">Trafficking protein particle complex subunit 11 domain-containing protein</fullName>
    </recommendedName>
</protein>